<keyword evidence="7 8" id="KW-0456">Lyase</keyword>
<dbReference type="STRING" id="1003.SAMN04488541_105316"/>
<dbReference type="HAMAP" id="MF_00134_B">
    <property type="entry name" value="IGPS_B"/>
    <property type="match status" value="1"/>
</dbReference>
<dbReference type="InterPro" id="IPR013798">
    <property type="entry name" value="Indole-3-glycerol_P_synth_dom"/>
</dbReference>
<keyword evidence="11" id="KW-1185">Reference proteome</keyword>
<comment type="similarity">
    <text evidence="8">Belongs to the TrpC family.</text>
</comment>
<evidence type="ECO:0000259" key="9">
    <source>
        <dbReference type="Pfam" id="PF00218"/>
    </source>
</evidence>
<name>A0A1I2JKM5_9BACT</name>
<dbReference type="EMBL" id="FONY01000053">
    <property type="protein sequence ID" value="SFF54668.1"/>
    <property type="molecule type" value="Genomic_DNA"/>
</dbReference>
<dbReference type="OrthoDB" id="9804217at2"/>
<sequence>MNTLDKILQSKYKEVALRKEQFPIKKLEKTPLFERATVSIKNALQHTNKGIIAEFKRQSPSKGIINDKVSVEEVTQGYAEAGATGISVLTDTEYFGGKSEDLMQARSCVHIPLLRKDFTIDEYQIIEAKAIGADFILLIAAALNPKQIKQLAEFAHSIQLEVLMEVHDLAELQASLNYHLDLVGVNNRNLKNFEVSIDTSKQLAEHIPSEFVKISESGISEIENVKILQEYGYQGFLIGENFMKTKNPAQACKEFIAQW</sequence>
<dbReference type="PANTHER" id="PTHR22854">
    <property type="entry name" value="TRYPTOPHAN BIOSYNTHESIS PROTEIN"/>
    <property type="match status" value="1"/>
</dbReference>
<comment type="catalytic activity">
    <reaction evidence="1 8">
        <text>1-(2-carboxyphenylamino)-1-deoxy-D-ribulose 5-phosphate + H(+) = (1S,2R)-1-C-(indol-3-yl)glycerol 3-phosphate + CO2 + H2O</text>
        <dbReference type="Rhea" id="RHEA:23476"/>
        <dbReference type="ChEBI" id="CHEBI:15377"/>
        <dbReference type="ChEBI" id="CHEBI:15378"/>
        <dbReference type="ChEBI" id="CHEBI:16526"/>
        <dbReference type="ChEBI" id="CHEBI:58613"/>
        <dbReference type="ChEBI" id="CHEBI:58866"/>
        <dbReference type="EC" id="4.1.1.48"/>
    </reaction>
</comment>
<dbReference type="GO" id="GO:0000162">
    <property type="term" value="P:L-tryptophan biosynthetic process"/>
    <property type="evidence" value="ECO:0007669"/>
    <property type="project" value="UniProtKB-UniRule"/>
</dbReference>
<keyword evidence="5 8" id="KW-0822">Tryptophan biosynthesis</keyword>
<dbReference type="InterPro" id="IPR013785">
    <property type="entry name" value="Aldolase_TIM"/>
</dbReference>
<keyword evidence="4 8" id="KW-0210">Decarboxylase</keyword>
<dbReference type="AlphaFoldDB" id="A0A1I2JKM5"/>
<dbReference type="UniPathway" id="UPA00035">
    <property type="reaction ID" value="UER00043"/>
</dbReference>
<evidence type="ECO:0000313" key="11">
    <source>
        <dbReference type="Proteomes" id="UP000199513"/>
    </source>
</evidence>
<gene>
    <name evidence="8" type="primary">trpC</name>
    <name evidence="10" type="ORF">SAMN04488541_105316</name>
</gene>
<dbReference type="FunFam" id="3.20.20.70:FF:000024">
    <property type="entry name" value="Indole-3-glycerol phosphate synthase"/>
    <property type="match status" value="1"/>
</dbReference>
<comment type="pathway">
    <text evidence="2 8">Amino-acid biosynthesis; L-tryptophan biosynthesis; L-tryptophan from chorismate: step 4/5.</text>
</comment>
<feature type="domain" description="Indole-3-glycerol phosphate synthase" evidence="9">
    <location>
        <begin position="4"/>
        <end position="254"/>
    </location>
</feature>
<dbReference type="NCBIfam" id="NF001377">
    <property type="entry name" value="PRK00278.2-4"/>
    <property type="match status" value="1"/>
</dbReference>
<evidence type="ECO:0000256" key="1">
    <source>
        <dbReference type="ARBA" id="ARBA00001633"/>
    </source>
</evidence>
<dbReference type="InterPro" id="IPR011060">
    <property type="entry name" value="RibuloseP-bd_barrel"/>
</dbReference>
<evidence type="ECO:0000256" key="2">
    <source>
        <dbReference type="ARBA" id="ARBA00004696"/>
    </source>
</evidence>
<keyword evidence="3 8" id="KW-0028">Amino-acid biosynthesis</keyword>
<dbReference type="CDD" id="cd00331">
    <property type="entry name" value="IGPS"/>
    <property type="match status" value="1"/>
</dbReference>
<dbReference type="RefSeq" id="WP_091549249.1">
    <property type="nucleotide sequence ID" value="NZ_FONY01000053.1"/>
</dbReference>
<dbReference type="Pfam" id="PF00218">
    <property type="entry name" value="IGPS"/>
    <property type="match status" value="1"/>
</dbReference>
<evidence type="ECO:0000256" key="8">
    <source>
        <dbReference type="HAMAP-Rule" id="MF_00134"/>
    </source>
</evidence>
<evidence type="ECO:0000256" key="3">
    <source>
        <dbReference type="ARBA" id="ARBA00022605"/>
    </source>
</evidence>
<dbReference type="SUPFAM" id="SSF51366">
    <property type="entry name" value="Ribulose-phoshate binding barrel"/>
    <property type="match status" value="1"/>
</dbReference>
<dbReference type="InterPro" id="IPR045186">
    <property type="entry name" value="Indole-3-glycerol_P_synth"/>
</dbReference>
<proteinExistence type="inferred from homology"/>
<evidence type="ECO:0000256" key="4">
    <source>
        <dbReference type="ARBA" id="ARBA00022793"/>
    </source>
</evidence>
<dbReference type="Proteomes" id="UP000199513">
    <property type="component" value="Unassembled WGS sequence"/>
</dbReference>
<evidence type="ECO:0000313" key="10">
    <source>
        <dbReference type="EMBL" id="SFF54668.1"/>
    </source>
</evidence>
<evidence type="ECO:0000256" key="5">
    <source>
        <dbReference type="ARBA" id="ARBA00022822"/>
    </source>
</evidence>
<evidence type="ECO:0000256" key="7">
    <source>
        <dbReference type="ARBA" id="ARBA00023239"/>
    </source>
</evidence>
<evidence type="ECO:0000256" key="6">
    <source>
        <dbReference type="ARBA" id="ARBA00023141"/>
    </source>
</evidence>
<dbReference type="EC" id="4.1.1.48" evidence="8"/>
<organism evidence="10 11">
    <name type="scientific">Thermoflexibacter ruber</name>
    <dbReference type="NCBI Taxonomy" id="1003"/>
    <lineage>
        <taxon>Bacteria</taxon>
        <taxon>Pseudomonadati</taxon>
        <taxon>Bacteroidota</taxon>
        <taxon>Cytophagia</taxon>
        <taxon>Cytophagales</taxon>
        <taxon>Thermoflexibacteraceae</taxon>
        <taxon>Thermoflexibacter</taxon>
    </lineage>
</organism>
<accession>A0A1I2JKM5</accession>
<dbReference type="Gene3D" id="3.20.20.70">
    <property type="entry name" value="Aldolase class I"/>
    <property type="match status" value="1"/>
</dbReference>
<reference evidence="11" key="1">
    <citation type="submission" date="2016-10" db="EMBL/GenBank/DDBJ databases">
        <authorList>
            <person name="Varghese N."/>
            <person name="Submissions S."/>
        </authorList>
    </citation>
    <scope>NUCLEOTIDE SEQUENCE [LARGE SCALE GENOMIC DNA]</scope>
    <source>
        <strain>GEY</strain>
        <strain evidence="11">DSM 9560</strain>
    </source>
</reference>
<dbReference type="GO" id="GO:0004640">
    <property type="term" value="F:phosphoribosylanthranilate isomerase activity"/>
    <property type="evidence" value="ECO:0007669"/>
    <property type="project" value="TreeGrafter"/>
</dbReference>
<dbReference type="GO" id="GO:0004425">
    <property type="term" value="F:indole-3-glycerol-phosphate synthase activity"/>
    <property type="evidence" value="ECO:0007669"/>
    <property type="project" value="UniProtKB-UniRule"/>
</dbReference>
<dbReference type="PANTHER" id="PTHR22854:SF2">
    <property type="entry name" value="INDOLE-3-GLYCEROL-PHOSPHATE SYNTHASE"/>
    <property type="match status" value="1"/>
</dbReference>
<protein>
    <recommendedName>
        <fullName evidence="8">Indole-3-glycerol phosphate synthase</fullName>
        <shortName evidence="8">IGPS</shortName>
        <ecNumber evidence="8">4.1.1.48</ecNumber>
    </recommendedName>
</protein>
<keyword evidence="6 8" id="KW-0057">Aromatic amino acid biosynthesis</keyword>